<proteinExistence type="predicted"/>
<dbReference type="EMBL" id="LJXR01000008">
    <property type="protein sequence ID" value="OKY22728.1"/>
    <property type="molecule type" value="Genomic_DNA"/>
</dbReference>
<feature type="domain" description="Gram-positive pilin subunit D1 N-terminal" evidence="4">
    <location>
        <begin position="50"/>
        <end position="217"/>
    </location>
</feature>
<dbReference type="InterPro" id="IPR048052">
    <property type="entry name" value="FM1-like"/>
</dbReference>
<evidence type="ECO:0000259" key="4">
    <source>
        <dbReference type="Pfam" id="PF16555"/>
    </source>
</evidence>
<reference evidence="6 7" key="1">
    <citation type="submission" date="2015-09" db="EMBL/GenBank/DDBJ databases">
        <title>Genome sequencing of Corynebacterium diphtheriae Bv. Gravis strain DSM 44123.</title>
        <authorList>
            <person name="Sangal V."/>
            <person name="Burkovski A."/>
        </authorList>
    </citation>
    <scope>NUCLEOTIDE SEQUENCE [LARGE SCALE GENOMIC DNA]</scope>
    <source>
        <strain evidence="6 7">DSM 44123</strain>
    </source>
</reference>
<evidence type="ECO:0000259" key="5">
    <source>
        <dbReference type="Pfam" id="PF17802"/>
    </source>
</evidence>
<accession>A0AAX0J1Q7</accession>
<feature type="region of interest" description="Disordered" evidence="1">
    <location>
        <begin position="57"/>
        <end position="79"/>
    </location>
</feature>
<dbReference type="GeneID" id="29423026"/>
<dbReference type="InterPro" id="IPR041033">
    <property type="entry name" value="SpaA_PFL_dom_1"/>
</dbReference>
<keyword evidence="3" id="KW-0732">Signal</keyword>
<sequence>MNKFSRTARSVTFAAIVGLSLGVSAPGAFAETAGEIANRATKGQSTITQETGTFTVHKRANQDPSNEKKPTGEVVPDAPGIPLKDATFTLYEITKNGRKIDLKTNESILEASSLVKKGWSTSDGQETYTTEGGYSAKKITSDEAAKKTTGEGTAVWDKLPIGAYLVVETDAPPSYEKSAPFVAFVPMTKGNAVQDGEAGDLGKGTEWNYDVHAYPKNYKNEAKKEVEDTNQQVGQDIVFSIVGDIPKVLGEKGLTKFEFVDDLNEQKVTFKENSEKLGAGHQNKAYIEVLGGDGQVLTTFGPEKYELEHVTGTEKLNVRLNEDGLREINTTYKETAKKLKLSFAASVIQAGELKNEATVITNNGNGQGDTETKTNETVSYWATVKIVKKDGTGEKTLQGAIFALYGSKDAVCSKDDLVERNKISTGSGGEKVQKTQDTWETNGEGVAIINGLHVNDWDDNSPVSDDQYRAYCLVEKQAPQGYELLSKPIQLELKKTNASTFSASTTDKAVDVQATKTIDVYEATATVKNVEDKTPNLPMTGGAGVGILAAIGAAIIGAGAWFARRNSAES</sequence>
<feature type="chain" id="PRO_5043656666" evidence="3">
    <location>
        <begin position="31"/>
        <end position="570"/>
    </location>
</feature>
<dbReference type="RefSeq" id="WP_014318509.1">
    <property type="nucleotide sequence ID" value="NZ_LJXR01000008.1"/>
</dbReference>
<gene>
    <name evidence="6" type="ORF">AOT42_10505</name>
</gene>
<dbReference type="InterPro" id="IPR013783">
    <property type="entry name" value="Ig-like_fold"/>
</dbReference>
<dbReference type="AlphaFoldDB" id="A0AAX0J1Q7"/>
<dbReference type="GO" id="GO:0005975">
    <property type="term" value="P:carbohydrate metabolic process"/>
    <property type="evidence" value="ECO:0007669"/>
    <property type="project" value="UniProtKB-ARBA"/>
</dbReference>
<keyword evidence="2" id="KW-0472">Membrane</keyword>
<keyword evidence="2" id="KW-0812">Transmembrane</keyword>
<dbReference type="InterPro" id="IPR032364">
    <property type="entry name" value="GramPos_pilinD1_N"/>
</dbReference>
<evidence type="ECO:0000256" key="3">
    <source>
        <dbReference type="SAM" id="SignalP"/>
    </source>
</evidence>
<dbReference type="Gene3D" id="2.60.40.740">
    <property type="match status" value="1"/>
</dbReference>
<dbReference type="Gene3D" id="2.60.40.10">
    <property type="entry name" value="Immunoglobulins"/>
    <property type="match status" value="2"/>
</dbReference>
<name>A0AAX0J1Q7_CORDP</name>
<keyword evidence="2" id="KW-1133">Transmembrane helix</keyword>
<protein>
    <submittedName>
        <fullName evidence="6">Uncharacterized protein</fullName>
    </submittedName>
</protein>
<dbReference type="NCBIfam" id="TIGR01167">
    <property type="entry name" value="LPXTG_anchor"/>
    <property type="match status" value="1"/>
</dbReference>
<feature type="transmembrane region" description="Helical" evidence="2">
    <location>
        <begin position="543"/>
        <end position="563"/>
    </location>
</feature>
<dbReference type="Pfam" id="PF17802">
    <property type="entry name" value="SpaA"/>
    <property type="match status" value="1"/>
</dbReference>
<evidence type="ECO:0000313" key="7">
    <source>
        <dbReference type="Proteomes" id="UP000186159"/>
    </source>
</evidence>
<dbReference type="Proteomes" id="UP000186159">
    <property type="component" value="Unassembled WGS sequence"/>
</dbReference>
<feature type="signal peptide" evidence="3">
    <location>
        <begin position="1"/>
        <end position="30"/>
    </location>
</feature>
<organism evidence="6 7">
    <name type="scientific">Corynebacterium diphtheriae bv. gravis</name>
    <dbReference type="NCBI Taxonomy" id="1720349"/>
    <lineage>
        <taxon>Bacteria</taxon>
        <taxon>Bacillati</taxon>
        <taxon>Actinomycetota</taxon>
        <taxon>Actinomycetes</taxon>
        <taxon>Mycobacteriales</taxon>
        <taxon>Corynebacteriaceae</taxon>
        <taxon>Corynebacterium</taxon>
    </lineage>
</organism>
<dbReference type="NCBIfam" id="NF033902">
    <property type="entry name" value="iso_D2_wall_anc"/>
    <property type="match status" value="1"/>
</dbReference>
<evidence type="ECO:0000313" key="6">
    <source>
        <dbReference type="EMBL" id="OKY22728.1"/>
    </source>
</evidence>
<feature type="domain" description="SpaA-like prealbumin fold" evidence="5">
    <location>
        <begin position="383"/>
        <end position="501"/>
    </location>
</feature>
<dbReference type="Pfam" id="PF16555">
    <property type="entry name" value="GramPos_pilinD1"/>
    <property type="match status" value="1"/>
</dbReference>
<evidence type="ECO:0000256" key="1">
    <source>
        <dbReference type="SAM" id="MobiDB-lite"/>
    </source>
</evidence>
<evidence type="ECO:0000256" key="2">
    <source>
        <dbReference type="SAM" id="Phobius"/>
    </source>
</evidence>
<comment type="caution">
    <text evidence="6">The sequence shown here is derived from an EMBL/GenBank/DDBJ whole genome shotgun (WGS) entry which is preliminary data.</text>
</comment>